<feature type="compositionally biased region" description="Acidic residues" evidence="6">
    <location>
        <begin position="152"/>
        <end position="230"/>
    </location>
</feature>
<evidence type="ECO:0000256" key="3">
    <source>
        <dbReference type="ARBA" id="ARBA00023242"/>
    </source>
</evidence>
<dbReference type="OrthoDB" id="1707486at2759"/>
<dbReference type="GO" id="GO:0008622">
    <property type="term" value="C:epsilon DNA polymerase complex"/>
    <property type="evidence" value="ECO:0007669"/>
    <property type="project" value="TreeGrafter"/>
</dbReference>
<feature type="region of interest" description="Disordered" evidence="6">
    <location>
        <begin position="139"/>
        <end position="241"/>
    </location>
</feature>
<proteinExistence type="predicted"/>
<name>A0A1G4KJ43_9SACH</name>
<evidence type="ECO:0000313" key="8">
    <source>
        <dbReference type="Proteomes" id="UP000191024"/>
    </source>
</evidence>
<dbReference type="CDD" id="cd22928">
    <property type="entry name" value="HFD_POLE3_DPB4"/>
    <property type="match status" value="1"/>
</dbReference>
<evidence type="ECO:0000256" key="1">
    <source>
        <dbReference type="ARBA" id="ARBA00004123"/>
    </source>
</evidence>
<feature type="compositionally biased region" description="Basic and acidic residues" evidence="6">
    <location>
        <begin position="140"/>
        <end position="151"/>
    </location>
</feature>
<gene>
    <name evidence="7" type="ORF">LAMI_0H15852G</name>
</gene>
<feature type="compositionally biased region" description="Basic and acidic residues" evidence="6">
    <location>
        <begin position="1"/>
        <end position="10"/>
    </location>
</feature>
<evidence type="ECO:0000256" key="6">
    <source>
        <dbReference type="SAM" id="MobiDB-lite"/>
    </source>
</evidence>
<keyword evidence="2" id="KW-0235">DNA replication</keyword>
<evidence type="ECO:0000256" key="5">
    <source>
        <dbReference type="ARBA" id="ARBA00042096"/>
    </source>
</evidence>
<dbReference type="AlphaFoldDB" id="A0A1G4KJ43"/>
<dbReference type="GO" id="GO:0046982">
    <property type="term" value="F:protein heterodimerization activity"/>
    <property type="evidence" value="ECO:0007669"/>
    <property type="project" value="InterPro"/>
</dbReference>
<dbReference type="SUPFAM" id="SSF47113">
    <property type="entry name" value="Histone-fold"/>
    <property type="match status" value="1"/>
</dbReference>
<evidence type="ECO:0000256" key="4">
    <source>
        <dbReference type="ARBA" id="ARBA00039775"/>
    </source>
</evidence>
<dbReference type="STRING" id="1230905.A0A1G4KJ43"/>
<feature type="region of interest" description="Disordered" evidence="6">
    <location>
        <begin position="1"/>
        <end position="22"/>
    </location>
</feature>
<reference evidence="8" key="1">
    <citation type="submission" date="2016-03" db="EMBL/GenBank/DDBJ databases">
        <authorList>
            <person name="Devillers H."/>
        </authorList>
    </citation>
    <scope>NUCLEOTIDE SEQUENCE [LARGE SCALE GENOMIC DNA]</scope>
</reference>
<dbReference type="PANTHER" id="PTHR46172">
    <property type="entry name" value="DNA POLYMERASE EPSILON SUBUNIT 3"/>
    <property type="match status" value="1"/>
</dbReference>
<dbReference type="GO" id="GO:0031490">
    <property type="term" value="F:chromatin DNA binding"/>
    <property type="evidence" value="ECO:0007669"/>
    <property type="project" value="TreeGrafter"/>
</dbReference>
<accession>A0A1G4KJ43</accession>
<sequence>MAPKSRKEDAQNVGAGTGSAKDQENVSIDDLLFPKSTIMALAREAATPGIDENAESTGKKLILSKDAVTALQRSATVFVNHLLMYAREEAHSQDRKNCNVTDILEALVALGFVDIKPVVQEKVEAYQQMLNLRKAAKVVTTDRDQEMKDVDGAEEDDDDENDEDEMEEEDDLAEEEGEEVPENEEGEIHDEEEEDEEEEEEEGAHEADVDDDIDNDSDNDDNDDNIDNDEAGAAKRPRTDE</sequence>
<dbReference type="Gene3D" id="1.10.20.10">
    <property type="entry name" value="Histone, subunit A"/>
    <property type="match status" value="1"/>
</dbReference>
<dbReference type="InterPro" id="IPR051377">
    <property type="entry name" value="DNA_Pol-Epsilon_Subunit"/>
</dbReference>
<dbReference type="InterPro" id="IPR009072">
    <property type="entry name" value="Histone-fold"/>
</dbReference>
<comment type="subcellular location">
    <subcellularLocation>
        <location evidence="1">Nucleus</location>
    </subcellularLocation>
</comment>
<dbReference type="GO" id="GO:0006974">
    <property type="term" value="P:DNA damage response"/>
    <property type="evidence" value="ECO:0007669"/>
    <property type="project" value="TreeGrafter"/>
</dbReference>
<dbReference type="PANTHER" id="PTHR46172:SF1">
    <property type="entry name" value="DNA POLYMERASE EPSILON SUBUNIT 3"/>
    <property type="match status" value="1"/>
</dbReference>
<evidence type="ECO:0000256" key="2">
    <source>
        <dbReference type="ARBA" id="ARBA00022705"/>
    </source>
</evidence>
<dbReference type="Proteomes" id="UP000191024">
    <property type="component" value="Chromosome H"/>
</dbReference>
<keyword evidence="8" id="KW-1185">Reference proteome</keyword>
<dbReference type="GO" id="GO:0008623">
    <property type="term" value="C:CHRAC"/>
    <property type="evidence" value="ECO:0007669"/>
    <property type="project" value="TreeGrafter"/>
</dbReference>
<dbReference type="GO" id="GO:0006272">
    <property type="term" value="P:leading strand elongation"/>
    <property type="evidence" value="ECO:0007669"/>
    <property type="project" value="TreeGrafter"/>
</dbReference>
<keyword evidence="3" id="KW-0539">Nucleus</keyword>
<organism evidence="7 8">
    <name type="scientific">Lachancea mirantina</name>
    <dbReference type="NCBI Taxonomy" id="1230905"/>
    <lineage>
        <taxon>Eukaryota</taxon>
        <taxon>Fungi</taxon>
        <taxon>Dikarya</taxon>
        <taxon>Ascomycota</taxon>
        <taxon>Saccharomycotina</taxon>
        <taxon>Saccharomycetes</taxon>
        <taxon>Saccharomycetales</taxon>
        <taxon>Saccharomycetaceae</taxon>
        <taxon>Lachancea</taxon>
    </lineage>
</organism>
<protein>
    <recommendedName>
        <fullName evidence="4">DNA polymerase epsilon subunit D</fullName>
    </recommendedName>
    <alternativeName>
        <fullName evidence="5">DNA polymerase II subunit D</fullName>
    </alternativeName>
</protein>
<dbReference type="EMBL" id="LT598468">
    <property type="protein sequence ID" value="SCV04403.1"/>
    <property type="molecule type" value="Genomic_DNA"/>
</dbReference>
<evidence type="ECO:0000313" key="7">
    <source>
        <dbReference type="EMBL" id="SCV04403.1"/>
    </source>
</evidence>
<dbReference type="GO" id="GO:0031507">
    <property type="term" value="P:heterochromatin formation"/>
    <property type="evidence" value="ECO:0007669"/>
    <property type="project" value="TreeGrafter"/>
</dbReference>